<dbReference type="GO" id="GO:1990904">
    <property type="term" value="C:ribonucleoprotein complex"/>
    <property type="evidence" value="ECO:0007669"/>
    <property type="project" value="UniProtKB-KW"/>
</dbReference>
<dbReference type="AlphaFoldDB" id="A0A830HAJ4"/>
<reference evidence="6" key="1">
    <citation type="submission" date="2020-10" db="EMBL/GenBank/DDBJ databases">
        <title>Unveiling of a novel bifunctional photoreceptor, Dualchrome1, isolated from a cosmopolitan green alga.</title>
        <authorList>
            <person name="Suzuki S."/>
            <person name="Kawachi M."/>
        </authorList>
    </citation>
    <scope>NUCLEOTIDE SEQUENCE</scope>
    <source>
        <strain evidence="6">NIES 2893</strain>
    </source>
</reference>
<name>A0A830HAJ4_9CHLO</name>
<dbReference type="OrthoDB" id="275876at2759"/>
<dbReference type="GO" id="GO:0005840">
    <property type="term" value="C:ribosome"/>
    <property type="evidence" value="ECO:0007669"/>
    <property type="project" value="UniProtKB-KW"/>
</dbReference>
<dbReference type="PANTHER" id="PTHR10746">
    <property type="entry name" value="50S RIBOSOMAL PROTEIN L4"/>
    <property type="match status" value="1"/>
</dbReference>
<keyword evidence="7" id="KW-1185">Reference proteome</keyword>
<evidence type="ECO:0000256" key="4">
    <source>
        <dbReference type="ARBA" id="ARBA00040565"/>
    </source>
</evidence>
<accession>A0A830HAJ4</accession>
<feature type="region of interest" description="Disordered" evidence="5">
    <location>
        <begin position="177"/>
        <end position="213"/>
    </location>
</feature>
<evidence type="ECO:0000313" key="7">
    <source>
        <dbReference type="Proteomes" id="UP000660262"/>
    </source>
</evidence>
<dbReference type="InterPro" id="IPR002136">
    <property type="entry name" value="Ribosomal_uL4"/>
</dbReference>
<gene>
    <name evidence="6" type="ORF">PPROV_000275900</name>
</gene>
<dbReference type="Gene3D" id="3.40.1370.10">
    <property type="match status" value="1"/>
</dbReference>
<comment type="caution">
    <text evidence="6">The sequence shown here is derived from an EMBL/GenBank/DDBJ whole genome shotgun (WGS) entry which is preliminary data.</text>
</comment>
<evidence type="ECO:0000256" key="2">
    <source>
        <dbReference type="ARBA" id="ARBA00022980"/>
    </source>
</evidence>
<proteinExistence type="inferred from homology"/>
<organism evidence="6 7">
    <name type="scientific">Pycnococcus provasolii</name>
    <dbReference type="NCBI Taxonomy" id="41880"/>
    <lineage>
        <taxon>Eukaryota</taxon>
        <taxon>Viridiplantae</taxon>
        <taxon>Chlorophyta</taxon>
        <taxon>Pseudoscourfieldiophyceae</taxon>
        <taxon>Pseudoscourfieldiales</taxon>
        <taxon>Pycnococcaceae</taxon>
        <taxon>Pycnococcus</taxon>
    </lineage>
</organism>
<protein>
    <recommendedName>
        <fullName evidence="4">Large ribosomal subunit protein uL4m</fullName>
    </recommendedName>
</protein>
<dbReference type="Pfam" id="PF00573">
    <property type="entry name" value="Ribosomal_L4"/>
    <property type="match status" value="1"/>
</dbReference>
<sequence>MMATVRRGRTAPHPSATEPIVSTYRRRNNRKVDSTFVLGTAPTIPVNKDGMPLWRRSKRRQRWKQGIKDGKGRKLTDVQIANLPPALRREYWQDHEVNLWTVQPYTETGTGKERIRAIETDSTVKLPGSVFDHPPRSDVMHLCVRATLAGRRGPNRDGISHHVTKRKKDIAYSGRKIHPQKGTGRARHGDKKAPQFKGGAKAHGPVKRDHSFKVNKKQRRLGLMHALSSKAREGRLIVFENLEDLGPEGKTVMMRKLLDRLFLDQLQESRVSVVICDEGPDVEPPPPPPEPQFFAMREGALPTGPWVPPRSGKRDKLPNRVIEYAKAAGWQPTPLVDEKGSKIRQGERAHDLVHRAGRNIKYVEVCPRAMLGVWWVLRRDYLLVDRRSLDGLVSFCTEHKGYR</sequence>
<dbReference type="GO" id="GO:0003735">
    <property type="term" value="F:structural constituent of ribosome"/>
    <property type="evidence" value="ECO:0007669"/>
    <property type="project" value="InterPro"/>
</dbReference>
<dbReference type="InterPro" id="IPR023574">
    <property type="entry name" value="Ribosomal_uL4_dom_sf"/>
</dbReference>
<dbReference type="GO" id="GO:0006412">
    <property type="term" value="P:translation"/>
    <property type="evidence" value="ECO:0007669"/>
    <property type="project" value="InterPro"/>
</dbReference>
<dbReference type="PANTHER" id="PTHR10746:SF6">
    <property type="entry name" value="LARGE RIBOSOMAL SUBUNIT PROTEIN UL4M"/>
    <property type="match status" value="1"/>
</dbReference>
<evidence type="ECO:0000256" key="5">
    <source>
        <dbReference type="SAM" id="MobiDB-lite"/>
    </source>
</evidence>
<evidence type="ECO:0000313" key="6">
    <source>
        <dbReference type="EMBL" id="GHP04005.1"/>
    </source>
</evidence>
<feature type="compositionally biased region" description="Basic residues" evidence="5">
    <location>
        <begin position="177"/>
        <end position="190"/>
    </location>
</feature>
<evidence type="ECO:0000256" key="3">
    <source>
        <dbReference type="ARBA" id="ARBA00023274"/>
    </source>
</evidence>
<evidence type="ECO:0000256" key="1">
    <source>
        <dbReference type="ARBA" id="ARBA00010528"/>
    </source>
</evidence>
<dbReference type="Proteomes" id="UP000660262">
    <property type="component" value="Unassembled WGS sequence"/>
</dbReference>
<dbReference type="EMBL" id="BNJQ01000006">
    <property type="protein sequence ID" value="GHP04005.1"/>
    <property type="molecule type" value="Genomic_DNA"/>
</dbReference>
<dbReference type="SUPFAM" id="SSF52166">
    <property type="entry name" value="Ribosomal protein L4"/>
    <property type="match status" value="1"/>
</dbReference>
<keyword evidence="2 6" id="KW-0689">Ribosomal protein</keyword>
<comment type="similarity">
    <text evidence="1">Belongs to the universal ribosomal protein uL4 family.</text>
</comment>
<keyword evidence="3" id="KW-0687">Ribonucleoprotein</keyword>
<dbReference type="InterPro" id="IPR013005">
    <property type="entry name" value="Ribosomal_uL4-like"/>
</dbReference>